<dbReference type="SUPFAM" id="SSF161111">
    <property type="entry name" value="Cation efflux protein transmembrane domain-like"/>
    <property type="match status" value="1"/>
</dbReference>
<evidence type="ECO:0000256" key="2">
    <source>
        <dbReference type="ARBA" id="ARBA00022692"/>
    </source>
</evidence>
<feature type="transmembrane region" description="Helical" evidence="6">
    <location>
        <begin position="132"/>
        <end position="149"/>
    </location>
</feature>
<keyword evidence="9" id="KW-1185">Reference proteome</keyword>
<feature type="transmembrane region" description="Helical" evidence="6">
    <location>
        <begin position="7"/>
        <end position="28"/>
    </location>
</feature>
<dbReference type="Pfam" id="PF01545">
    <property type="entry name" value="Cation_efflux"/>
    <property type="match status" value="1"/>
</dbReference>
<evidence type="ECO:0000313" key="9">
    <source>
        <dbReference type="Proteomes" id="UP000032680"/>
    </source>
</evidence>
<dbReference type="Gene3D" id="1.20.1510.10">
    <property type="entry name" value="Cation efflux protein transmembrane domain"/>
    <property type="match status" value="1"/>
</dbReference>
<feature type="transmembrane region" description="Helical" evidence="6">
    <location>
        <begin position="58"/>
        <end position="78"/>
    </location>
</feature>
<feature type="compositionally biased region" description="Pro residues" evidence="5">
    <location>
        <begin position="198"/>
        <end position="214"/>
    </location>
</feature>
<gene>
    <name evidence="8" type="ORF">Asru_0993_03</name>
</gene>
<evidence type="ECO:0000313" key="8">
    <source>
        <dbReference type="EMBL" id="GAN78516.1"/>
    </source>
</evidence>
<protein>
    <submittedName>
        <fullName evidence="8">Cation efflux protein</fullName>
    </submittedName>
</protein>
<comment type="subcellular location">
    <subcellularLocation>
        <location evidence="1">Membrane</location>
        <topology evidence="1">Multi-pass membrane protein</topology>
    </subcellularLocation>
</comment>
<feature type="transmembrane region" description="Helical" evidence="6">
    <location>
        <begin position="34"/>
        <end position="51"/>
    </location>
</feature>
<evidence type="ECO:0000256" key="4">
    <source>
        <dbReference type="ARBA" id="ARBA00023136"/>
    </source>
</evidence>
<reference evidence="8 9" key="1">
    <citation type="submission" date="2012-11" db="EMBL/GenBank/DDBJ databases">
        <title>Whole genome sequence of Acidisphaera rubrifaciens HS-AP3.</title>
        <authorList>
            <person name="Azuma Y."/>
            <person name="Higashiura N."/>
            <person name="Hirakawa H."/>
            <person name="Matsushita K."/>
        </authorList>
    </citation>
    <scope>NUCLEOTIDE SEQUENCE [LARGE SCALE GENOMIC DNA]</scope>
    <source>
        <strain evidence="8 9">HS-AP3</strain>
    </source>
</reference>
<proteinExistence type="predicted"/>
<organism evidence="8 9">
    <name type="scientific">Acidisphaera rubrifaciens HS-AP3</name>
    <dbReference type="NCBI Taxonomy" id="1231350"/>
    <lineage>
        <taxon>Bacteria</taxon>
        <taxon>Pseudomonadati</taxon>
        <taxon>Pseudomonadota</taxon>
        <taxon>Alphaproteobacteria</taxon>
        <taxon>Acetobacterales</taxon>
        <taxon>Acetobacteraceae</taxon>
        <taxon>Acidisphaera</taxon>
    </lineage>
</organism>
<evidence type="ECO:0000256" key="5">
    <source>
        <dbReference type="SAM" id="MobiDB-lite"/>
    </source>
</evidence>
<evidence type="ECO:0000259" key="7">
    <source>
        <dbReference type="Pfam" id="PF01545"/>
    </source>
</evidence>
<feature type="transmembrane region" description="Helical" evidence="6">
    <location>
        <begin position="90"/>
        <end position="111"/>
    </location>
</feature>
<dbReference type="RefSeq" id="WP_241771249.1">
    <property type="nucleotide sequence ID" value="NZ_BANB01000988.1"/>
</dbReference>
<feature type="domain" description="Cation efflux protein transmembrane" evidence="7">
    <location>
        <begin position="5"/>
        <end position="172"/>
    </location>
</feature>
<feature type="region of interest" description="Disordered" evidence="5">
    <location>
        <begin position="184"/>
        <end position="214"/>
    </location>
</feature>
<feature type="compositionally biased region" description="Low complexity" evidence="5">
    <location>
        <begin position="184"/>
        <end position="197"/>
    </location>
</feature>
<name>A0A0D6PAX8_9PROT</name>
<dbReference type="GO" id="GO:0008324">
    <property type="term" value="F:monoatomic cation transmembrane transporter activity"/>
    <property type="evidence" value="ECO:0007669"/>
    <property type="project" value="InterPro"/>
</dbReference>
<keyword evidence="2 6" id="KW-0812">Transmembrane</keyword>
<comment type="caution">
    <text evidence="8">The sequence shown here is derived from an EMBL/GenBank/DDBJ whole genome shotgun (WGS) entry which is preliminary data.</text>
</comment>
<evidence type="ECO:0000256" key="3">
    <source>
        <dbReference type="ARBA" id="ARBA00022989"/>
    </source>
</evidence>
<evidence type="ECO:0000256" key="6">
    <source>
        <dbReference type="SAM" id="Phobius"/>
    </source>
</evidence>
<dbReference type="GO" id="GO:0016020">
    <property type="term" value="C:membrane"/>
    <property type="evidence" value="ECO:0007669"/>
    <property type="project" value="UniProtKB-SubCell"/>
</dbReference>
<keyword evidence="3 6" id="KW-1133">Transmembrane helix</keyword>
<dbReference type="EMBL" id="BANB01000988">
    <property type="protein sequence ID" value="GAN78516.1"/>
    <property type="molecule type" value="Genomic_DNA"/>
</dbReference>
<dbReference type="InterPro" id="IPR027469">
    <property type="entry name" value="Cation_efflux_TMD_sf"/>
</dbReference>
<keyword evidence="4 6" id="KW-0472">Membrane</keyword>
<sequence>MRQVIALNLGYFGIEIAVALSIGSVALFADAIDFLEDGTVNALALLALGWSARARGRLGGVLAGVLLLPAIATVWTAWRKLGAPSVPAAVPLGLTGAGALAVNLACALMLARWRHAGGSLTKAAFLSARNDVAANVAIVVAGALTALLVSPWPDLVVGLGILALNLDAAREVWVAARAERLSAGRMPRRGPAPAGRTAPPPAPPVPPPPPSPPS</sequence>
<accession>A0A0D6PAX8</accession>
<dbReference type="Proteomes" id="UP000032680">
    <property type="component" value="Unassembled WGS sequence"/>
</dbReference>
<dbReference type="InterPro" id="IPR058533">
    <property type="entry name" value="Cation_efflux_TM"/>
</dbReference>
<evidence type="ECO:0000256" key="1">
    <source>
        <dbReference type="ARBA" id="ARBA00004141"/>
    </source>
</evidence>
<dbReference type="AlphaFoldDB" id="A0A0D6PAX8"/>